<evidence type="ECO:0000256" key="1">
    <source>
        <dbReference type="ARBA" id="ARBA00022884"/>
    </source>
</evidence>
<dbReference type="OrthoDB" id="410044at2759"/>
<evidence type="ECO:0000256" key="2">
    <source>
        <dbReference type="PROSITE-ProRule" id="PRU00176"/>
    </source>
</evidence>
<dbReference type="Gene3D" id="3.30.70.330">
    <property type="match status" value="1"/>
</dbReference>
<proteinExistence type="predicted"/>
<dbReference type="GO" id="GO:0005634">
    <property type="term" value="C:nucleus"/>
    <property type="evidence" value="ECO:0007669"/>
    <property type="project" value="TreeGrafter"/>
</dbReference>
<dbReference type="SMART" id="SM00360">
    <property type="entry name" value="RRM"/>
    <property type="match status" value="1"/>
</dbReference>
<accession>A0A836YI70</accession>
<keyword evidence="5" id="KW-1185">Reference proteome</keyword>
<dbReference type="Pfam" id="PF00076">
    <property type="entry name" value="RRM_1"/>
    <property type="match status" value="1"/>
</dbReference>
<gene>
    <name evidence="4" type="ORF">JKF63_06808</name>
</gene>
<dbReference type="AlphaFoldDB" id="A0A836YI70"/>
<evidence type="ECO:0000259" key="3">
    <source>
        <dbReference type="PROSITE" id="PS50102"/>
    </source>
</evidence>
<dbReference type="InterPro" id="IPR012677">
    <property type="entry name" value="Nucleotide-bd_a/b_plait_sf"/>
</dbReference>
<feature type="domain" description="RRM" evidence="3">
    <location>
        <begin position="19"/>
        <end position="97"/>
    </location>
</feature>
<evidence type="ECO:0000313" key="4">
    <source>
        <dbReference type="EMBL" id="KAG5510511.1"/>
    </source>
</evidence>
<dbReference type="EMBL" id="JAFJZO010000009">
    <property type="protein sequence ID" value="KAG5510511.1"/>
    <property type="molecule type" value="Genomic_DNA"/>
</dbReference>
<comment type="caution">
    <text evidence="4">The sequence shown here is derived from an EMBL/GenBank/DDBJ whole genome shotgun (WGS) entry which is preliminary data.</text>
</comment>
<dbReference type="InterPro" id="IPR050886">
    <property type="entry name" value="RNA-binding_reg"/>
</dbReference>
<dbReference type="InterPro" id="IPR035979">
    <property type="entry name" value="RBD_domain_sf"/>
</dbReference>
<dbReference type="KEGG" id="phet:94292833"/>
<dbReference type="Proteomes" id="UP000674318">
    <property type="component" value="Unassembled WGS sequence"/>
</dbReference>
<dbReference type="PANTHER" id="PTHR48024:SF54">
    <property type="entry name" value="PROTEIN, PUTATIVE-RELATED"/>
    <property type="match status" value="1"/>
</dbReference>
<dbReference type="PROSITE" id="PS50102">
    <property type="entry name" value="RRM"/>
    <property type="match status" value="1"/>
</dbReference>
<dbReference type="GeneID" id="94292833"/>
<organism evidence="4 5">
    <name type="scientific">Porcisia hertigi</name>
    <dbReference type="NCBI Taxonomy" id="2761500"/>
    <lineage>
        <taxon>Eukaryota</taxon>
        <taxon>Discoba</taxon>
        <taxon>Euglenozoa</taxon>
        <taxon>Kinetoplastea</taxon>
        <taxon>Metakinetoplastina</taxon>
        <taxon>Trypanosomatida</taxon>
        <taxon>Trypanosomatidae</taxon>
        <taxon>Leishmaniinae</taxon>
        <taxon>Porcisia</taxon>
    </lineage>
</organism>
<keyword evidence="1 2" id="KW-0694">RNA-binding</keyword>
<dbReference type="RefSeq" id="XP_067759115.1">
    <property type="nucleotide sequence ID" value="XM_067902756.1"/>
</dbReference>
<reference evidence="4 5" key="1">
    <citation type="submission" date="2021-02" db="EMBL/GenBank/DDBJ databases">
        <title>Porcisia hertigi Genome sequencing and assembly.</title>
        <authorList>
            <person name="Almutairi H."/>
            <person name="Gatherer D."/>
        </authorList>
    </citation>
    <scope>NUCLEOTIDE SEQUENCE [LARGE SCALE GENOMIC DNA]</scope>
    <source>
        <strain evidence="4 5">C119</strain>
    </source>
</reference>
<sequence>MYSQCATQPLDDDTLKQSRNVYVASLPLSFDDQQLQDLFSTYGRIVSARIMRAKKSHASKGYGFVMFREVSSAEKSIEGLHGRVVGGSRIQVRRANADASMTFSKVSHTSVGTPSTTSTPSNSTTSVMQCGIPASFSQHVLYSTTIPQAANSLFTAQPPAASYAIVSPSGYQGQNSTPVSINQHYGASMNPNVLQVQNGGIAAPYYPNVQPQQVSTQIIQQQQQPLYMVLLPNGQSIVQPYQFSL</sequence>
<evidence type="ECO:0000313" key="5">
    <source>
        <dbReference type="Proteomes" id="UP000674318"/>
    </source>
</evidence>
<dbReference type="InterPro" id="IPR000504">
    <property type="entry name" value="RRM_dom"/>
</dbReference>
<dbReference type="GO" id="GO:0003723">
    <property type="term" value="F:RNA binding"/>
    <property type="evidence" value="ECO:0007669"/>
    <property type="project" value="UniProtKB-UniRule"/>
</dbReference>
<name>A0A836YI70_9TRYP</name>
<dbReference type="SUPFAM" id="SSF54928">
    <property type="entry name" value="RNA-binding domain, RBD"/>
    <property type="match status" value="1"/>
</dbReference>
<protein>
    <recommendedName>
        <fullName evidence="3">RRM domain-containing protein</fullName>
    </recommendedName>
</protein>
<dbReference type="PANTHER" id="PTHR48024">
    <property type="entry name" value="GEO13361P1-RELATED"/>
    <property type="match status" value="1"/>
</dbReference>